<evidence type="ECO:0000256" key="1">
    <source>
        <dbReference type="SAM" id="MobiDB-lite"/>
    </source>
</evidence>
<comment type="caution">
    <text evidence="2">The sequence shown here is derived from an EMBL/GenBank/DDBJ whole genome shotgun (WGS) entry which is preliminary data.</text>
</comment>
<organism evidence="2">
    <name type="scientific">Tanacetum cinerariifolium</name>
    <name type="common">Dalmatian daisy</name>
    <name type="synonym">Chrysanthemum cinerariifolium</name>
    <dbReference type="NCBI Taxonomy" id="118510"/>
    <lineage>
        <taxon>Eukaryota</taxon>
        <taxon>Viridiplantae</taxon>
        <taxon>Streptophyta</taxon>
        <taxon>Embryophyta</taxon>
        <taxon>Tracheophyta</taxon>
        <taxon>Spermatophyta</taxon>
        <taxon>Magnoliopsida</taxon>
        <taxon>eudicotyledons</taxon>
        <taxon>Gunneridae</taxon>
        <taxon>Pentapetalae</taxon>
        <taxon>asterids</taxon>
        <taxon>campanulids</taxon>
        <taxon>Asterales</taxon>
        <taxon>Asteraceae</taxon>
        <taxon>Asteroideae</taxon>
        <taxon>Anthemideae</taxon>
        <taxon>Anthemidinae</taxon>
        <taxon>Tanacetum</taxon>
    </lineage>
</organism>
<protein>
    <submittedName>
        <fullName evidence="2">Uncharacterized protein</fullName>
    </submittedName>
</protein>
<dbReference type="AlphaFoldDB" id="A0A699L267"/>
<evidence type="ECO:0000313" key="2">
    <source>
        <dbReference type="EMBL" id="GFB13587.1"/>
    </source>
</evidence>
<proteinExistence type="predicted"/>
<gene>
    <name evidence="2" type="ORF">Tci_685558</name>
</gene>
<sequence length="180" mass="19929">MSDHSSSDLQSTSAGPSRKRHRSPMTSVPTLPPVSGALSPVRADLIPSPKRVKHISYLADVEVGPRETRVEKVTHPAMPEDIPEPTQEGAVEVTFRNGVYFSNVPLERFHDHTQAIPVHRIQAIEGVQREQGHRTVGVESAVTALTERVAELERDNRRLKGTASVESKRVDRLQCGMSRM</sequence>
<name>A0A699L267_TANCI</name>
<accession>A0A699L267</accession>
<reference evidence="2" key="1">
    <citation type="journal article" date="2019" name="Sci. Rep.">
        <title>Draft genome of Tanacetum cinerariifolium, the natural source of mosquito coil.</title>
        <authorList>
            <person name="Yamashiro T."/>
            <person name="Shiraishi A."/>
            <person name="Satake H."/>
            <person name="Nakayama K."/>
        </authorList>
    </citation>
    <scope>NUCLEOTIDE SEQUENCE</scope>
</reference>
<feature type="region of interest" description="Disordered" evidence="1">
    <location>
        <begin position="1"/>
        <end position="41"/>
    </location>
</feature>
<dbReference type="EMBL" id="BKCJ010559842">
    <property type="protein sequence ID" value="GFB13587.1"/>
    <property type="molecule type" value="Genomic_DNA"/>
</dbReference>